<keyword evidence="4" id="KW-1185">Reference proteome</keyword>
<feature type="compositionally biased region" description="Low complexity" evidence="1">
    <location>
        <begin position="222"/>
        <end position="233"/>
    </location>
</feature>
<gene>
    <name evidence="3" type="ORF">CR105_14240</name>
</gene>
<dbReference type="SUPFAM" id="SSF55729">
    <property type="entry name" value="Acyl-CoA N-acyltransferases (Nat)"/>
    <property type="match status" value="1"/>
</dbReference>
<evidence type="ECO:0000313" key="3">
    <source>
        <dbReference type="EMBL" id="PIL44233.1"/>
    </source>
</evidence>
<dbReference type="InterPro" id="IPR054597">
    <property type="entry name" value="FeeM_cat"/>
</dbReference>
<dbReference type="AlphaFoldDB" id="A0A2G8TDY8"/>
<proteinExistence type="predicted"/>
<dbReference type="Proteomes" id="UP000230390">
    <property type="component" value="Unassembled WGS sequence"/>
</dbReference>
<dbReference type="Pfam" id="PF21926">
    <property type="entry name" value="FeeM"/>
    <property type="match status" value="1"/>
</dbReference>
<feature type="domain" description="N-acyl amino acid synthase FeeM catalytic core" evidence="2">
    <location>
        <begin position="32"/>
        <end position="172"/>
    </location>
</feature>
<reference evidence="3 4" key="1">
    <citation type="submission" date="2017-10" db="EMBL/GenBank/DDBJ databases">
        <title>Massilia psychrophilum sp. nov., a novel purple-pigmented bacterium isolated from Tianshan glacier, Xinjiang Municipality, China.</title>
        <authorList>
            <person name="Wang H."/>
        </authorList>
    </citation>
    <scope>NUCLEOTIDE SEQUENCE [LARGE SCALE GENOMIC DNA]</scope>
    <source>
        <strain evidence="3 4">JCM 30074</strain>
    </source>
</reference>
<comment type="caution">
    <text evidence="3">The sequence shown here is derived from an EMBL/GenBank/DDBJ whole genome shotgun (WGS) entry which is preliminary data.</text>
</comment>
<evidence type="ECO:0000256" key="1">
    <source>
        <dbReference type="SAM" id="MobiDB-lite"/>
    </source>
</evidence>
<dbReference type="RefSeq" id="WP_099789131.1">
    <property type="nucleotide sequence ID" value="NZ_JBHLYV010000098.1"/>
</dbReference>
<name>A0A2G8TDY8_9BURK</name>
<dbReference type="OrthoDB" id="8773859at2"/>
<organism evidence="3 4">
    <name type="scientific">Massilia eurypsychrophila</name>
    <dbReference type="NCBI Taxonomy" id="1485217"/>
    <lineage>
        <taxon>Bacteria</taxon>
        <taxon>Pseudomonadati</taxon>
        <taxon>Pseudomonadota</taxon>
        <taxon>Betaproteobacteria</taxon>
        <taxon>Burkholderiales</taxon>
        <taxon>Oxalobacteraceae</taxon>
        <taxon>Telluria group</taxon>
        <taxon>Massilia</taxon>
    </lineage>
</organism>
<dbReference type="EMBL" id="PDOC01000008">
    <property type="protein sequence ID" value="PIL44233.1"/>
    <property type="molecule type" value="Genomic_DNA"/>
</dbReference>
<sequence>MTSSFVREQAKPVERLPFTIKRVQSDEDMRKAVQIRHAAYSRHVPEFAKSLREPELSDYENDCVVLLAESKLDGSPLGSMRVQTNLGRQLSVEESVTLPDWLQGRRLAELSRLGVDGGRIGRLVKIALFKACFEYCENNRIDYLVLTGRTPVDRSYEQLLCVDVFEEKKTIPLQHVGNIPHRIMSFDIATGQERWEAANHPLLGFFRHTRHPDIDISKKTMPRPVRVPAAPRMPDQPRGNPFSFALA</sequence>
<feature type="region of interest" description="Disordered" evidence="1">
    <location>
        <begin position="215"/>
        <end position="247"/>
    </location>
</feature>
<evidence type="ECO:0000259" key="2">
    <source>
        <dbReference type="Pfam" id="PF21926"/>
    </source>
</evidence>
<dbReference type="InterPro" id="IPR016181">
    <property type="entry name" value="Acyl_CoA_acyltransferase"/>
</dbReference>
<evidence type="ECO:0000313" key="4">
    <source>
        <dbReference type="Proteomes" id="UP000230390"/>
    </source>
</evidence>
<accession>A0A2G8TDY8</accession>
<protein>
    <recommendedName>
        <fullName evidence="2">N-acyl amino acid synthase FeeM catalytic core domain-containing protein</fullName>
    </recommendedName>
</protein>
<dbReference type="Gene3D" id="3.40.630.30">
    <property type="match status" value="1"/>
</dbReference>